<dbReference type="InterPro" id="IPR001597">
    <property type="entry name" value="ArAA_b-elim_lyase/Thr_aldolase"/>
</dbReference>
<accession>A0ABR7NRZ2</accession>
<dbReference type="Gene3D" id="3.40.640.10">
    <property type="entry name" value="Type I PLP-dependent aspartate aminotransferase-like (Major domain)"/>
    <property type="match status" value="1"/>
</dbReference>
<proteinExistence type="inferred from homology"/>
<keyword evidence="6" id="KW-1185">Reference proteome</keyword>
<dbReference type="InterPro" id="IPR015421">
    <property type="entry name" value="PyrdxlP-dep_Trfase_major"/>
</dbReference>
<evidence type="ECO:0000313" key="5">
    <source>
        <dbReference type="EMBL" id="MBC8598122.1"/>
    </source>
</evidence>
<evidence type="ECO:0000256" key="3">
    <source>
        <dbReference type="ARBA" id="ARBA00022898"/>
    </source>
</evidence>
<keyword evidence="5" id="KW-0032">Aminotransferase</keyword>
<dbReference type="Proteomes" id="UP000647491">
    <property type="component" value="Unassembled WGS sequence"/>
</dbReference>
<sequence length="342" mass="37972">MLAFECDYLEGAHEKILNRLIETNMEKLPGYGADPYCASAREKILDACQCPEGEVFFLVGGTQTNATVIDGLLSSYEGVVSAETGHVNCHESGAIEASGHKVITLPHHEGKLDAGELEALLKTFWGDETHEHMVFPGMVYISHPTEYGTLYTKNELKGLHQVCKAYGIPLYMDGARLGYGLAAHGTDVTLPVIAEYCDAFYIGGTKVGALCGEAVVFPKKEQVPKHFFTIIKQHGALLAKRRLLGIQFDTLFTDGLYMEVSRHAIQMAEVLKQGLKEKGYGFHIGSPTNQQFVILENKKLEELRKEVSFSIWEKKDADHTVVRFATSWATKEEDIRKLLALM</sequence>
<feature type="domain" description="Aromatic amino acid beta-eliminating lyase/threonine aldolase" evidence="4">
    <location>
        <begin position="30"/>
        <end position="278"/>
    </location>
</feature>
<evidence type="ECO:0000259" key="4">
    <source>
        <dbReference type="Pfam" id="PF01212"/>
    </source>
</evidence>
<evidence type="ECO:0000256" key="2">
    <source>
        <dbReference type="ARBA" id="ARBA00006966"/>
    </source>
</evidence>
<dbReference type="GO" id="GO:0008483">
    <property type="term" value="F:transaminase activity"/>
    <property type="evidence" value="ECO:0007669"/>
    <property type="project" value="UniProtKB-KW"/>
</dbReference>
<dbReference type="PANTHER" id="PTHR48097:SF5">
    <property type="entry name" value="LOW SPECIFICITY L-THREONINE ALDOLASE"/>
    <property type="match status" value="1"/>
</dbReference>
<organism evidence="5 6">
    <name type="scientific">Enterocloster hominis</name>
    <name type="common">ex Liu et al. 2021</name>
    <dbReference type="NCBI Taxonomy" id="2763663"/>
    <lineage>
        <taxon>Bacteria</taxon>
        <taxon>Bacillati</taxon>
        <taxon>Bacillota</taxon>
        <taxon>Clostridia</taxon>
        <taxon>Lachnospirales</taxon>
        <taxon>Lachnospiraceae</taxon>
        <taxon>Enterocloster</taxon>
    </lineage>
</organism>
<dbReference type="InterPro" id="IPR015424">
    <property type="entry name" value="PyrdxlP-dep_Trfase"/>
</dbReference>
<evidence type="ECO:0000313" key="6">
    <source>
        <dbReference type="Proteomes" id="UP000647491"/>
    </source>
</evidence>
<comment type="similarity">
    <text evidence="2">Belongs to the threonine aldolase family.</text>
</comment>
<dbReference type="InterPro" id="IPR015422">
    <property type="entry name" value="PyrdxlP-dep_Trfase_small"/>
</dbReference>
<protein>
    <submittedName>
        <fullName evidence="5">Aminotransferase class I/II-fold pyridoxal phosphate-dependent enzyme</fullName>
    </submittedName>
</protein>
<dbReference type="RefSeq" id="WP_262426855.1">
    <property type="nucleotide sequence ID" value="NZ_JACRTJ010000006.1"/>
</dbReference>
<gene>
    <name evidence="5" type="ORF">H8708_02590</name>
</gene>
<comment type="caution">
    <text evidence="5">The sequence shown here is derived from an EMBL/GenBank/DDBJ whole genome shotgun (WGS) entry which is preliminary data.</text>
</comment>
<keyword evidence="3" id="KW-0663">Pyridoxal phosphate</keyword>
<comment type="cofactor">
    <cofactor evidence="1">
        <name>pyridoxal 5'-phosphate</name>
        <dbReference type="ChEBI" id="CHEBI:597326"/>
    </cofactor>
</comment>
<dbReference type="Gene3D" id="3.90.1150.10">
    <property type="entry name" value="Aspartate Aminotransferase, domain 1"/>
    <property type="match status" value="1"/>
</dbReference>
<keyword evidence="5" id="KW-0808">Transferase</keyword>
<reference evidence="5 6" key="1">
    <citation type="submission" date="2020-08" db="EMBL/GenBank/DDBJ databases">
        <title>Genome public.</title>
        <authorList>
            <person name="Liu C."/>
            <person name="Sun Q."/>
        </authorList>
    </citation>
    <scope>NUCLEOTIDE SEQUENCE [LARGE SCALE GENOMIC DNA]</scope>
    <source>
        <strain evidence="5 6">BX10</strain>
    </source>
</reference>
<dbReference type="PANTHER" id="PTHR48097">
    <property type="entry name" value="L-THREONINE ALDOLASE-RELATED"/>
    <property type="match status" value="1"/>
</dbReference>
<name>A0ABR7NRZ2_9FIRM</name>
<dbReference type="Pfam" id="PF01212">
    <property type="entry name" value="Beta_elim_lyase"/>
    <property type="match status" value="1"/>
</dbReference>
<dbReference type="SUPFAM" id="SSF53383">
    <property type="entry name" value="PLP-dependent transferases"/>
    <property type="match status" value="1"/>
</dbReference>
<dbReference type="EMBL" id="JACRTJ010000006">
    <property type="protein sequence ID" value="MBC8598122.1"/>
    <property type="molecule type" value="Genomic_DNA"/>
</dbReference>
<evidence type="ECO:0000256" key="1">
    <source>
        <dbReference type="ARBA" id="ARBA00001933"/>
    </source>
</evidence>